<dbReference type="InterPro" id="IPR012902">
    <property type="entry name" value="N_methyl_site"/>
</dbReference>
<dbReference type="SUPFAM" id="SSF54523">
    <property type="entry name" value="Pili subunits"/>
    <property type="match status" value="1"/>
</dbReference>
<proteinExistence type="predicted"/>
<keyword evidence="5" id="KW-1185">Reference proteome</keyword>
<evidence type="ECO:0000313" key="4">
    <source>
        <dbReference type="EMBL" id="NEY71593.1"/>
    </source>
</evidence>
<keyword evidence="3" id="KW-0812">Transmembrane</keyword>
<dbReference type="InterPro" id="IPR045584">
    <property type="entry name" value="Pilin-like"/>
</dbReference>
<comment type="subcellular location">
    <subcellularLocation>
        <location evidence="1">Cell surface</location>
    </subcellularLocation>
</comment>
<dbReference type="Pfam" id="PF07963">
    <property type="entry name" value="N_methyl"/>
    <property type="match status" value="1"/>
</dbReference>
<organism evidence="4 5">
    <name type="scientific">Bacillus mesophilus</name>
    <dbReference type="NCBI Taxonomy" id="1808955"/>
    <lineage>
        <taxon>Bacteria</taxon>
        <taxon>Bacillati</taxon>
        <taxon>Bacillota</taxon>
        <taxon>Bacilli</taxon>
        <taxon>Bacillales</taxon>
        <taxon>Bacillaceae</taxon>
        <taxon>Bacillus</taxon>
    </lineage>
</organism>
<dbReference type="RefSeq" id="WP_163179033.1">
    <property type="nucleotide sequence ID" value="NZ_JAAIWM010000002.1"/>
</dbReference>
<feature type="transmembrane region" description="Helical" evidence="3">
    <location>
        <begin position="12"/>
        <end position="33"/>
    </location>
</feature>
<evidence type="ECO:0000256" key="1">
    <source>
        <dbReference type="ARBA" id="ARBA00004241"/>
    </source>
</evidence>
<keyword evidence="3" id="KW-1133">Transmembrane helix</keyword>
<dbReference type="EMBL" id="JAAIWM010000002">
    <property type="protein sequence ID" value="NEY71593.1"/>
    <property type="molecule type" value="Genomic_DNA"/>
</dbReference>
<reference evidence="4 5" key="1">
    <citation type="submission" date="2020-02" db="EMBL/GenBank/DDBJ databases">
        <title>Bacillus aquiflavi sp. nov., isolated from yellow water of strong flavor Chinese baijiu in Yibin region of China.</title>
        <authorList>
            <person name="Xie J."/>
        </authorList>
    </citation>
    <scope>NUCLEOTIDE SEQUENCE [LARGE SCALE GENOMIC DNA]</scope>
    <source>
        <strain evidence="4 5">SA4</strain>
    </source>
</reference>
<evidence type="ECO:0000313" key="5">
    <source>
        <dbReference type="Proteomes" id="UP000481043"/>
    </source>
</evidence>
<dbReference type="GO" id="GO:0009986">
    <property type="term" value="C:cell surface"/>
    <property type="evidence" value="ECO:0007669"/>
    <property type="project" value="UniProtKB-SubCell"/>
</dbReference>
<accession>A0A6M0Q5Q1</accession>
<comment type="caution">
    <text evidence="4">The sequence shown here is derived from an EMBL/GenBank/DDBJ whole genome shotgun (WGS) entry which is preliminary data.</text>
</comment>
<dbReference type="PIRSF" id="PIRSF021292">
    <property type="entry name" value="Competence_ComGD"/>
    <property type="match status" value="1"/>
</dbReference>
<sequence>MSQHPKRNGFTLIEMLVILSIVMTIISFSFFHLRGIYEKKVIEQFLEQLQEDIWLAQQFAISHSKSVELSFYENQDFYDVRESGLRSLIIQRSFISEINLKILTITNPIKFNSSGNINGSGALYVMYHNHTYKITFLLGRGRFRIEQL</sequence>
<protein>
    <recommendedName>
        <fullName evidence="6">Prepilin-type N-terminal cleavage/methylation domain-containing protein</fullName>
    </recommendedName>
</protein>
<gene>
    <name evidence="4" type="ORF">G4D63_07520</name>
</gene>
<evidence type="ECO:0000256" key="2">
    <source>
        <dbReference type="ARBA" id="ARBA00023287"/>
    </source>
</evidence>
<evidence type="ECO:0000256" key="3">
    <source>
        <dbReference type="SAM" id="Phobius"/>
    </source>
</evidence>
<evidence type="ECO:0008006" key="6">
    <source>
        <dbReference type="Google" id="ProtNLM"/>
    </source>
</evidence>
<keyword evidence="3" id="KW-0472">Membrane</keyword>
<name>A0A6M0Q5Q1_9BACI</name>
<dbReference type="GO" id="GO:0030420">
    <property type="term" value="P:establishment of competence for transformation"/>
    <property type="evidence" value="ECO:0007669"/>
    <property type="project" value="UniProtKB-KW"/>
</dbReference>
<keyword evidence="2" id="KW-0178">Competence</keyword>
<dbReference type="InterPro" id="IPR016785">
    <property type="entry name" value="ComGD"/>
</dbReference>
<dbReference type="NCBIfam" id="NF040982">
    <property type="entry name" value="ComGD"/>
    <property type="match status" value="1"/>
</dbReference>
<dbReference type="Proteomes" id="UP000481043">
    <property type="component" value="Unassembled WGS sequence"/>
</dbReference>
<dbReference type="AlphaFoldDB" id="A0A6M0Q5Q1"/>